<gene>
    <name evidence="2" type="ORF">FSW04_17250</name>
</gene>
<evidence type="ECO:0000313" key="3">
    <source>
        <dbReference type="Proteomes" id="UP000321805"/>
    </source>
</evidence>
<reference evidence="2 3" key="1">
    <citation type="journal article" date="2018" name="J. Microbiol.">
        <title>Baekduia soli gen. nov., sp. nov., a novel bacterium isolated from the soil of Baekdu Mountain and proposal of a novel family name, Baekduiaceae fam. nov.</title>
        <authorList>
            <person name="An D.S."/>
            <person name="Siddiqi M.Z."/>
            <person name="Kim K.H."/>
            <person name="Yu H.S."/>
            <person name="Im W.T."/>
        </authorList>
    </citation>
    <scope>NUCLEOTIDE SEQUENCE [LARGE SCALE GENOMIC DNA]</scope>
    <source>
        <strain evidence="2 3">BR7-21</strain>
    </source>
</reference>
<dbReference type="OrthoDB" id="7057224at2"/>
<evidence type="ECO:0000256" key="1">
    <source>
        <dbReference type="SAM" id="MobiDB-lite"/>
    </source>
</evidence>
<feature type="region of interest" description="Disordered" evidence="1">
    <location>
        <begin position="1"/>
        <end position="30"/>
    </location>
</feature>
<dbReference type="RefSeq" id="WP_146921492.1">
    <property type="nucleotide sequence ID" value="NZ_CP042430.1"/>
</dbReference>
<dbReference type="AlphaFoldDB" id="A0A5B8U895"/>
<dbReference type="KEGG" id="bsol:FSW04_17250"/>
<proteinExistence type="predicted"/>
<dbReference type="Gene3D" id="1.50.10.100">
    <property type="entry name" value="Chondroitin AC/alginate lyase"/>
    <property type="match status" value="1"/>
</dbReference>
<sequence length="515" mass="53837">MASAASGTPIAPAADRSVSPAHPSAATGSNHVLRVGGRAHWRSYLTFDVPAGSRVDRAVLRLSGGRAWPSSLNVRVAIGSPLDESATGPGSTPRVGAQVAYLRHRAACATRARRARNVACRRLSLDVTRAAVPGRPLSLVLTSSSSGVIRLPSREASKGGPRLVVSVTRTAGPAVATPQAAVGPASGAPSAGPVVGLWTTAAELASRPTSGPAWQAMKAAADASPGTADISDQNSSHDISTLATALVYARTGNAAYRAKTVADIAAAIGTERGGRTLALGRNLASYVIAADLIGLGGADPATDARFRAWLSAVRTENLSGDTLISTSEQRPNNWGTMAGASRVAADAYLGDTADLDRAATVFRGWLGDRSAYSGFNYGDMSWQVDPRNPVGVQPAGASKNGLVIDGALADDMRRGCALATPPCHTNYPWEAMQGVVVEAQLLSRRGYDAFNWSNQAVLRAALFLKRLDQAYGGWWASQDDEWQPWVLNHAYHASLPETTPAEPGKIMGWTDWVFG</sequence>
<accession>A0A5B8U895</accession>
<keyword evidence="3" id="KW-1185">Reference proteome</keyword>
<protein>
    <submittedName>
        <fullName evidence="2">Uncharacterized protein</fullName>
    </submittedName>
</protein>
<dbReference type="SUPFAM" id="SSF48230">
    <property type="entry name" value="Chondroitin AC/alginate lyase"/>
    <property type="match status" value="1"/>
</dbReference>
<dbReference type="Proteomes" id="UP000321805">
    <property type="component" value="Chromosome"/>
</dbReference>
<dbReference type="EMBL" id="CP042430">
    <property type="protein sequence ID" value="QEC49151.1"/>
    <property type="molecule type" value="Genomic_DNA"/>
</dbReference>
<name>A0A5B8U895_9ACTN</name>
<dbReference type="InterPro" id="IPR008929">
    <property type="entry name" value="Chondroitin_lyas"/>
</dbReference>
<organism evidence="2 3">
    <name type="scientific">Baekduia soli</name>
    <dbReference type="NCBI Taxonomy" id="496014"/>
    <lineage>
        <taxon>Bacteria</taxon>
        <taxon>Bacillati</taxon>
        <taxon>Actinomycetota</taxon>
        <taxon>Thermoleophilia</taxon>
        <taxon>Solirubrobacterales</taxon>
        <taxon>Baekduiaceae</taxon>
        <taxon>Baekduia</taxon>
    </lineage>
</organism>
<evidence type="ECO:0000313" key="2">
    <source>
        <dbReference type="EMBL" id="QEC49151.1"/>
    </source>
</evidence>